<sequence>MAVISTITPLADTRSATVGVNAWVIHHDPAVYGQDHESFRPERWLKGNKGDMERYFCAFGGGQRLCIVKNISMIEMSNSIPYFFDEFEVSLADPERELEEDSASYFRIFKADMIVTGGSSSRQVSMSMFDSELGRTDWAPPFLITGVDEETVKDRSESLCVCSLQKTD</sequence>
<gene>
    <name evidence="1" type="ORF">BDZ85DRAFT_283771</name>
</gene>
<dbReference type="InterPro" id="IPR036396">
    <property type="entry name" value="Cyt_P450_sf"/>
</dbReference>
<dbReference type="SUPFAM" id="SSF48264">
    <property type="entry name" value="Cytochrome P450"/>
    <property type="match status" value="1"/>
</dbReference>
<organism evidence="1 2">
    <name type="scientific">Elsinoe ampelina</name>
    <dbReference type="NCBI Taxonomy" id="302913"/>
    <lineage>
        <taxon>Eukaryota</taxon>
        <taxon>Fungi</taxon>
        <taxon>Dikarya</taxon>
        <taxon>Ascomycota</taxon>
        <taxon>Pezizomycotina</taxon>
        <taxon>Dothideomycetes</taxon>
        <taxon>Dothideomycetidae</taxon>
        <taxon>Myriangiales</taxon>
        <taxon>Elsinoaceae</taxon>
        <taxon>Elsinoe</taxon>
    </lineage>
</organism>
<dbReference type="Gene3D" id="1.10.630.10">
    <property type="entry name" value="Cytochrome P450"/>
    <property type="match status" value="1"/>
</dbReference>
<reference evidence="2" key="1">
    <citation type="journal article" date="2020" name="Stud. Mycol.">
        <title>101 Dothideomycetes genomes: A test case for predicting lifestyles and emergence of pathogens.</title>
        <authorList>
            <person name="Haridas S."/>
            <person name="Albert R."/>
            <person name="Binder M."/>
            <person name="Bloem J."/>
            <person name="LaButti K."/>
            <person name="Salamov A."/>
            <person name="Andreopoulos B."/>
            <person name="Baker S."/>
            <person name="Barry K."/>
            <person name="Bills G."/>
            <person name="Bluhm B."/>
            <person name="Cannon C."/>
            <person name="Castanera R."/>
            <person name="Culley D."/>
            <person name="Daum C."/>
            <person name="Ezra D."/>
            <person name="Gonzalez J."/>
            <person name="Henrissat B."/>
            <person name="Kuo A."/>
            <person name="Liang C."/>
            <person name="Lipzen A."/>
            <person name="Lutzoni F."/>
            <person name="Magnuson J."/>
            <person name="Mondo S."/>
            <person name="Nolan M."/>
            <person name="Ohm R."/>
            <person name="Pangilinan J."/>
            <person name="Park H.-J."/>
            <person name="Ramirez L."/>
            <person name="Alfaro M."/>
            <person name="Sun H."/>
            <person name="Tritt A."/>
            <person name="Yoshinaga Y."/>
            <person name="Zwiers L.-H."/>
            <person name="Turgeon B."/>
            <person name="Goodwin S."/>
            <person name="Spatafora J."/>
            <person name="Crous P."/>
            <person name="Grigoriev I."/>
        </authorList>
    </citation>
    <scope>NUCLEOTIDE SEQUENCE [LARGE SCALE GENOMIC DNA]</scope>
    <source>
        <strain evidence="2">CECT 20119</strain>
    </source>
</reference>
<keyword evidence="2" id="KW-1185">Reference proteome</keyword>
<dbReference type="Proteomes" id="UP000799538">
    <property type="component" value="Unassembled WGS sequence"/>
</dbReference>
<protein>
    <submittedName>
        <fullName evidence="1">Cytochrome P450</fullName>
    </submittedName>
</protein>
<dbReference type="GO" id="GO:0020037">
    <property type="term" value="F:heme binding"/>
    <property type="evidence" value="ECO:0007669"/>
    <property type="project" value="InterPro"/>
</dbReference>
<dbReference type="InterPro" id="IPR001128">
    <property type="entry name" value="Cyt_P450"/>
</dbReference>
<evidence type="ECO:0000313" key="2">
    <source>
        <dbReference type="Proteomes" id="UP000799538"/>
    </source>
</evidence>
<dbReference type="PANTHER" id="PTHR24305">
    <property type="entry name" value="CYTOCHROME P450"/>
    <property type="match status" value="1"/>
</dbReference>
<dbReference type="GO" id="GO:0005506">
    <property type="term" value="F:iron ion binding"/>
    <property type="evidence" value="ECO:0007669"/>
    <property type="project" value="InterPro"/>
</dbReference>
<dbReference type="InterPro" id="IPR050121">
    <property type="entry name" value="Cytochrome_P450_monoxygenase"/>
</dbReference>
<name>A0A6A6G610_9PEZI</name>
<dbReference type="EMBL" id="ML992511">
    <property type="protein sequence ID" value="KAF2220850.1"/>
    <property type="molecule type" value="Genomic_DNA"/>
</dbReference>
<accession>A0A6A6G610</accession>
<dbReference type="GO" id="GO:0016705">
    <property type="term" value="F:oxidoreductase activity, acting on paired donors, with incorporation or reduction of molecular oxygen"/>
    <property type="evidence" value="ECO:0007669"/>
    <property type="project" value="InterPro"/>
</dbReference>
<proteinExistence type="predicted"/>
<dbReference type="GO" id="GO:0004497">
    <property type="term" value="F:monooxygenase activity"/>
    <property type="evidence" value="ECO:0007669"/>
    <property type="project" value="InterPro"/>
</dbReference>
<dbReference type="PANTHER" id="PTHR24305:SF190">
    <property type="entry name" value="P450, PUTATIVE (EUROFUNG)-RELATED"/>
    <property type="match status" value="1"/>
</dbReference>
<dbReference type="Pfam" id="PF00067">
    <property type="entry name" value="p450"/>
    <property type="match status" value="1"/>
</dbReference>
<dbReference type="AlphaFoldDB" id="A0A6A6G610"/>
<evidence type="ECO:0000313" key="1">
    <source>
        <dbReference type="EMBL" id="KAF2220850.1"/>
    </source>
</evidence>
<dbReference type="OrthoDB" id="1470350at2759"/>